<dbReference type="EMBL" id="BRXZ01000498">
    <property type="protein sequence ID" value="GMI12845.1"/>
    <property type="molecule type" value="Genomic_DNA"/>
</dbReference>
<protein>
    <submittedName>
        <fullName evidence="3">Uncharacterized protein</fullName>
    </submittedName>
</protein>
<dbReference type="AlphaFoldDB" id="A0A9W7KVI3"/>
<reference evidence="3" key="1">
    <citation type="submission" date="2022-07" db="EMBL/GenBank/DDBJ databases">
        <title>Genome analysis of Parmales, a sister group of diatoms, reveals the evolutionary specialization of diatoms from phago-mixotrophs to photoautotrophs.</title>
        <authorList>
            <person name="Ban H."/>
            <person name="Sato S."/>
            <person name="Yoshikawa S."/>
            <person name="Kazumasa Y."/>
            <person name="Nakamura Y."/>
            <person name="Ichinomiya M."/>
            <person name="Saitoh K."/>
            <person name="Sato N."/>
            <person name="Blanc-Mathieu R."/>
            <person name="Endo H."/>
            <person name="Kuwata A."/>
            <person name="Ogata H."/>
        </authorList>
    </citation>
    <scope>NUCLEOTIDE SEQUENCE</scope>
</reference>
<gene>
    <name evidence="3" type="ORF">TrRE_jg9425</name>
</gene>
<feature type="compositionally biased region" description="Basic and acidic residues" evidence="2">
    <location>
        <begin position="1"/>
        <end position="14"/>
    </location>
</feature>
<evidence type="ECO:0000313" key="4">
    <source>
        <dbReference type="Proteomes" id="UP001165082"/>
    </source>
</evidence>
<dbReference type="PANTHER" id="PTHR33560:SF1">
    <property type="entry name" value="PROTEIN FAM227A"/>
    <property type="match status" value="1"/>
</dbReference>
<comment type="similarity">
    <text evidence="1">Belongs to the FAM227 family.</text>
</comment>
<sequence>MSERVEDHRTGRVDDSDDNENGTGSKINAKMKKLAHKEKSVYEMIDMLNEKLEKRMLKFTRREDYCSDDLNPDVETTYKDLLTTERKELNEGIEESLGMGGRRNSMLFGAGGGFHSIEDEQARLARAFTIPDPSRLTWRDPHNVPTEAGRRLESTFTSFLQAEKSGRKKGMGGSQSIKKNPEERKRDRKDMERILYSNSDHHSSRAANNLRYELPEAVAMAVRSSVVRGSGSVRVGGLESTAAASSVDNLLSSSLGPSLAATESSRVRFTFDAKFADPYDGREKWPIPLGGYDMKPKLLLELACEKMTLPDGELVLKKLCISKMARNIYVYMYWYVHCRFFQENSDVEQQYLLSKVAAIYTTMLSSRSLEANKDFFFMHFPFVLSQAIILGFKYLCPGNQSLFTASFKNILYLTAAQLLSGVDVCPGSVSFIRHNMFPEDVMSDDLESNTLPALTFGGAGGGGGG</sequence>
<name>A0A9W7KVI3_9STRA</name>
<dbReference type="OrthoDB" id="192208at2759"/>
<dbReference type="InterPro" id="IPR029417">
    <property type="entry name" value="FAM227"/>
</dbReference>
<comment type="caution">
    <text evidence="3">The sequence shown here is derived from an EMBL/GenBank/DDBJ whole genome shotgun (WGS) entry which is preliminary data.</text>
</comment>
<evidence type="ECO:0000256" key="2">
    <source>
        <dbReference type="SAM" id="MobiDB-lite"/>
    </source>
</evidence>
<feature type="region of interest" description="Disordered" evidence="2">
    <location>
        <begin position="163"/>
        <end position="190"/>
    </location>
</feature>
<feature type="non-terminal residue" evidence="3">
    <location>
        <position position="1"/>
    </location>
</feature>
<accession>A0A9W7KVI3</accession>
<proteinExistence type="inferred from homology"/>
<dbReference type="Proteomes" id="UP001165082">
    <property type="component" value="Unassembled WGS sequence"/>
</dbReference>
<dbReference type="PANTHER" id="PTHR33560">
    <property type="entry name" value="PROTEIN FAM227B"/>
    <property type="match status" value="1"/>
</dbReference>
<organism evidence="3 4">
    <name type="scientific">Triparma retinervis</name>
    <dbReference type="NCBI Taxonomy" id="2557542"/>
    <lineage>
        <taxon>Eukaryota</taxon>
        <taxon>Sar</taxon>
        <taxon>Stramenopiles</taxon>
        <taxon>Ochrophyta</taxon>
        <taxon>Bolidophyceae</taxon>
        <taxon>Parmales</taxon>
        <taxon>Triparmaceae</taxon>
        <taxon>Triparma</taxon>
    </lineage>
</organism>
<evidence type="ECO:0000256" key="1">
    <source>
        <dbReference type="ARBA" id="ARBA00008666"/>
    </source>
</evidence>
<dbReference type="Pfam" id="PF14922">
    <property type="entry name" value="FWWh"/>
    <property type="match status" value="1"/>
</dbReference>
<feature type="region of interest" description="Disordered" evidence="2">
    <location>
        <begin position="1"/>
        <end position="27"/>
    </location>
</feature>
<feature type="compositionally biased region" description="Basic and acidic residues" evidence="2">
    <location>
        <begin position="179"/>
        <end position="190"/>
    </location>
</feature>
<evidence type="ECO:0000313" key="3">
    <source>
        <dbReference type="EMBL" id="GMI12845.1"/>
    </source>
</evidence>
<keyword evidence="4" id="KW-1185">Reference proteome</keyword>